<reference evidence="11 12" key="1">
    <citation type="submission" date="2012-05" db="EMBL/GenBank/DDBJ databases">
        <title>Finished chromosome of genome of Chamaesiphon sp. PCC 6605.</title>
        <authorList>
            <consortium name="US DOE Joint Genome Institute"/>
            <person name="Gugger M."/>
            <person name="Coursin T."/>
            <person name="Rippka R."/>
            <person name="Tandeau De Marsac N."/>
            <person name="Huntemann M."/>
            <person name="Wei C.-L."/>
            <person name="Han J."/>
            <person name="Detter J.C."/>
            <person name="Han C."/>
            <person name="Tapia R."/>
            <person name="Chen A."/>
            <person name="Kyrpides N."/>
            <person name="Mavromatis K."/>
            <person name="Markowitz V."/>
            <person name="Szeto E."/>
            <person name="Ivanova N."/>
            <person name="Pagani I."/>
            <person name="Pati A."/>
            <person name="Goodwin L."/>
            <person name="Nordberg H.P."/>
            <person name="Cantor M.N."/>
            <person name="Hua S.X."/>
            <person name="Woyke T."/>
            <person name="Kerfeld C.A."/>
        </authorList>
    </citation>
    <scope>NUCLEOTIDE SEQUENCE [LARGE SCALE GENOMIC DNA]</scope>
    <source>
        <strain evidence="12">ATCC 27169 / PCC 6605</strain>
    </source>
</reference>
<dbReference type="GO" id="GO:0042372">
    <property type="term" value="P:phylloquinone biosynthetic process"/>
    <property type="evidence" value="ECO:0007669"/>
    <property type="project" value="UniProtKB-UniRule"/>
</dbReference>
<evidence type="ECO:0000256" key="4">
    <source>
        <dbReference type="ARBA" id="ARBA00022842"/>
    </source>
</evidence>
<dbReference type="UniPathway" id="UPA00995"/>
<dbReference type="EC" id="2.2.1.9" evidence="7"/>
<dbReference type="RefSeq" id="WP_015160606.1">
    <property type="nucleotide sequence ID" value="NC_019697.1"/>
</dbReference>
<dbReference type="InterPro" id="IPR032264">
    <property type="entry name" value="MenD_middle"/>
</dbReference>
<dbReference type="STRING" id="1173020.Cha6605_3487"/>
<evidence type="ECO:0000256" key="3">
    <source>
        <dbReference type="ARBA" id="ARBA00022723"/>
    </source>
</evidence>
<dbReference type="HAMAP" id="MF_01659">
    <property type="entry name" value="MenD"/>
    <property type="match status" value="1"/>
</dbReference>
<dbReference type="Gene3D" id="3.40.50.970">
    <property type="match status" value="2"/>
</dbReference>
<dbReference type="PANTHER" id="PTHR42916:SF1">
    <property type="entry name" value="PROTEIN PHYLLO, CHLOROPLASTIC"/>
    <property type="match status" value="1"/>
</dbReference>
<dbReference type="GO" id="GO:0030145">
    <property type="term" value="F:manganese ion binding"/>
    <property type="evidence" value="ECO:0007669"/>
    <property type="project" value="UniProtKB-UniRule"/>
</dbReference>
<dbReference type="HOGENOM" id="CLU_006051_3_0_3"/>
<evidence type="ECO:0000256" key="7">
    <source>
        <dbReference type="HAMAP-Rule" id="MF_01659"/>
    </source>
</evidence>
<comment type="catalytic activity">
    <reaction evidence="7">
        <text>isochorismate + 2-oxoglutarate + H(+) = 5-enolpyruvoyl-6-hydroxy-2-succinyl-cyclohex-3-ene-1-carboxylate + CO2</text>
        <dbReference type="Rhea" id="RHEA:25593"/>
        <dbReference type="ChEBI" id="CHEBI:15378"/>
        <dbReference type="ChEBI" id="CHEBI:16526"/>
        <dbReference type="ChEBI" id="CHEBI:16810"/>
        <dbReference type="ChEBI" id="CHEBI:29780"/>
        <dbReference type="ChEBI" id="CHEBI:58818"/>
        <dbReference type="EC" id="2.2.1.9"/>
    </reaction>
</comment>
<dbReference type="GO" id="GO:0000287">
    <property type="term" value="F:magnesium ion binding"/>
    <property type="evidence" value="ECO:0007669"/>
    <property type="project" value="UniProtKB-UniRule"/>
</dbReference>
<dbReference type="Proteomes" id="UP000010366">
    <property type="component" value="Chromosome"/>
</dbReference>
<keyword evidence="2 7" id="KW-0808">Transferase</keyword>
<evidence type="ECO:0000259" key="10">
    <source>
        <dbReference type="Pfam" id="PF16582"/>
    </source>
</evidence>
<organism evidence="11 12">
    <name type="scientific">Chamaesiphon minutus (strain ATCC 27169 / PCC 6605)</name>
    <dbReference type="NCBI Taxonomy" id="1173020"/>
    <lineage>
        <taxon>Bacteria</taxon>
        <taxon>Bacillati</taxon>
        <taxon>Cyanobacteriota</taxon>
        <taxon>Cyanophyceae</taxon>
        <taxon>Gomontiellales</taxon>
        <taxon>Chamaesiphonaceae</taxon>
        <taxon>Chamaesiphon</taxon>
    </lineage>
</organism>
<dbReference type="PATRIC" id="fig|1173020.3.peg.4005"/>
<comment type="similarity">
    <text evidence="7">Belongs to the TPP enzyme family. MenD subfamily.</text>
</comment>
<evidence type="ECO:0000313" key="12">
    <source>
        <dbReference type="Proteomes" id="UP000010366"/>
    </source>
</evidence>
<evidence type="ECO:0000259" key="9">
    <source>
        <dbReference type="Pfam" id="PF02776"/>
    </source>
</evidence>
<comment type="pathway">
    <text evidence="7">Quinol/quinone metabolism; 1,4-dihydroxy-2-naphthoate biosynthesis; 1,4-dihydroxy-2-naphthoate from chorismate: step 2/7.</text>
</comment>
<keyword evidence="1" id="KW-0474">Menaquinone biosynthesis</keyword>
<dbReference type="CDD" id="cd07037">
    <property type="entry name" value="TPP_PYR_MenD"/>
    <property type="match status" value="1"/>
</dbReference>
<dbReference type="OrthoDB" id="9791859at2"/>
<dbReference type="eggNOG" id="COG1165">
    <property type="taxonomic scope" value="Bacteria"/>
</dbReference>
<evidence type="ECO:0000259" key="8">
    <source>
        <dbReference type="Pfam" id="PF02775"/>
    </source>
</evidence>
<keyword evidence="3 7" id="KW-0479">Metal-binding</keyword>
<dbReference type="NCBIfam" id="TIGR00173">
    <property type="entry name" value="menD"/>
    <property type="match status" value="1"/>
</dbReference>
<dbReference type="PIRSF" id="PIRSF004983">
    <property type="entry name" value="MenD"/>
    <property type="match status" value="1"/>
</dbReference>
<dbReference type="GO" id="GO:0009234">
    <property type="term" value="P:menaquinone biosynthetic process"/>
    <property type="evidence" value="ECO:0007669"/>
    <property type="project" value="UniProtKB-KW"/>
</dbReference>
<dbReference type="GO" id="GO:0070204">
    <property type="term" value="F:2-succinyl-5-enolpyruvyl-6-hydroxy-3-cyclohexene-1-carboxylic-acid synthase activity"/>
    <property type="evidence" value="ECO:0007669"/>
    <property type="project" value="UniProtKB-UniRule"/>
</dbReference>
<dbReference type="InterPro" id="IPR029035">
    <property type="entry name" value="DHS-like_NAD/FAD-binding_dom"/>
</dbReference>
<dbReference type="InterPro" id="IPR004433">
    <property type="entry name" value="MenaQ_synth_MenD"/>
</dbReference>
<evidence type="ECO:0000256" key="6">
    <source>
        <dbReference type="ARBA" id="ARBA00023211"/>
    </source>
</evidence>
<sequence>MNQLWGYLIIEELVRNGIDYFVISPGSRSTPLTVAVAQNSQANKIICLDERAAGFHAIGYARATGNPAVLICTSGTAAANYLPAVIEASIDDIPLIILSSDRPPELRQTGANQTINQVNLYGNYPTWQFDLPCPTAEISPNVVLTTIDLAISRARQAPGGVVHLNCMFREPLAPTDAHVEIPASLVKWHEDRAPYTRYAAKLTIPAIAEIQSLIETIASTERGILFVGQLKSTAEIKAVIKLAARLNWAIFADIQSGLRLCQDFPNLIHYFDRLLLTDIAVELEQIDTIVQIGTKIVSAQWFKWIEKHPPTNYIAIANNPDRYDPNHLVSFRIESDITYLCDRLSQHLPQLSPSTWVQKLRSASDRIGVTAAKFLKTSKLTEPLIARTISELIPSQHGLWVSNSMPIRDLDMFGVGASAEDFPSISLRVGANRGTSGIEGAIASATGFAVGLQAPITAIVGDLSSLYDLNSLALLQHNLQPVIVVIINNDGGGIFSFLPIAKSTDLFEPYFGTPHGLKFDRVAAMFELDYYHPLNRDEFIHNYQQALAKNRSAIVEVTTDRSENLSLHQDLMRLCSSGNWQAIQQSID</sequence>
<feature type="domain" description="Thiamine pyrophosphate enzyme N-terminal TPP-binding" evidence="9">
    <location>
        <begin position="8"/>
        <end position="119"/>
    </location>
</feature>
<dbReference type="Pfam" id="PF02776">
    <property type="entry name" value="TPP_enzyme_N"/>
    <property type="match status" value="1"/>
</dbReference>
<dbReference type="UniPathway" id="UPA01057">
    <property type="reaction ID" value="UER00164"/>
</dbReference>
<dbReference type="InterPro" id="IPR029061">
    <property type="entry name" value="THDP-binding"/>
</dbReference>
<evidence type="ECO:0000313" key="11">
    <source>
        <dbReference type="EMBL" id="AFY94478.1"/>
    </source>
</evidence>
<dbReference type="PANTHER" id="PTHR42916">
    <property type="entry name" value="2-SUCCINYL-5-ENOLPYRUVYL-6-HYDROXY-3-CYCLOHEXENE-1-CARBOXYLATE SYNTHASE"/>
    <property type="match status" value="1"/>
</dbReference>
<dbReference type="Gene3D" id="3.40.50.1220">
    <property type="entry name" value="TPP-binding domain"/>
    <property type="match status" value="1"/>
</dbReference>
<comment type="pathway">
    <text evidence="7">Cofactor biosynthesis; phylloquinone biosynthesis.</text>
</comment>
<evidence type="ECO:0000256" key="1">
    <source>
        <dbReference type="ARBA" id="ARBA00022428"/>
    </source>
</evidence>
<keyword evidence="4 7" id="KW-0460">Magnesium</keyword>
<dbReference type="KEGG" id="cmp:Cha6605_3487"/>
<comment type="cofactor">
    <cofactor evidence="7">
        <name>thiamine diphosphate</name>
        <dbReference type="ChEBI" id="CHEBI:58937"/>
    </cofactor>
    <text evidence="7">Binds 1 thiamine pyrophosphate per subunit.</text>
</comment>
<dbReference type="GO" id="GO:0030976">
    <property type="term" value="F:thiamine pyrophosphate binding"/>
    <property type="evidence" value="ECO:0007669"/>
    <property type="project" value="UniProtKB-UniRule"/>
</dbReference>
<dbReference type="AlphaFoldDB" id="K9UIJ6"/>
<keyword evidence="6 7" id="KW-0464">Manganese</keyword>
<comment type="function">
    <text evidence="7">Catalyzes the thiamine diphosphate-dependent decarboxylation of 2-oxoglutarate and the subsequent addition of the resulting succinic semialdehyde-thiamine pyrophosphate anion to isochorismate to yield 2-succinyl-5-enolpyruvyl-6-hydroxy-3-cyclohexene-1-carboxylate (SEPHCHC).</text>
</comment>
<comment type="cofactor">
    <cofactor evidence="7">
        <name>Mg(2+)</name>
        <dbReference type="ChEBI" id="CHEBI:18420"/>
    </cofactor>
    <cofactor evidence="7">
        <name>Mn(2+)</name>
        <dbReference type="ChEBI" id="CHEBI:29035"/>
    </cofactor>
</comment>
<dbReference type="SUPFAM" id="SSF52467">
    <property type="entry name" value="DHS-like NAD/FAD-binding domain"/>
    <property type="match status" value="1"/>
</dbReference>
<evidence type="ECO:0000256" key="2">
    <source>
        <dbReference type="ARBA" id="ARBA00022679"/>
    </source>
</evidence>
<dbReference type="InterPro" id="IPR012001">
    <property type="entry name" value="Thiamin_PyroP_enz_TPP-bd_dom"/>
</dbReference>
<accession>K9UIJ6</accession>
<keyword evidence="12" id="KW-1185">Reference proteome</keyword>
<feature type="domain" description="Menaquinone biosynthesis protein MenD middle" evidence="10">
    <location>
        <begin position="183"/>
        <end position="401"/>
    </location>
</feature>
<name>K9UIJ6_CHAP6</name>
<protein>
    <recommendedName>
        <fullName evidence="7">2-succinyl-5-enolpyruvyl-6-hydroxy-3-cyclohexene-1-carboxylate synthase</fullName>
        <shortName evidence="7">SEPHCHC synthase</shortName>
        <ecNumber evidence="7">2.2.1.9</ecNumber>
    </recommendedName>
</protein>
<dbReference type="Pfam" id="PF02775">
    <property type="entry name" value="TPP_enzyme_C"/>
    <property type="match status" value="1"/>
</dbReference>
<dbReference type="SUPFAM" id="SSF52518">
    <property type="entry name" value="Thiamin diphosphate-binding fold (THDP-binding)"/>
    <property type="match status" value="2"/>
</dbReference>
<dbReference type="EMBL" id="CP003600">
    <property type="protein sequence ID" value="AFY94478.1"/>
    <property type="molecule type" value="Genomic_DNA"/>
</dbReference>
<comment type="subunit">
    <text evidence="7">Homodimer.</text>
</comment>
<proteinExistence type="inferred from homology"/>
<dbReference type="Pfam" id="PF16582">
    <property type="entry name" value="TPP_enzyme_M_2"/>
    <property type="match status" value="1"/>
</dbReference>
<dbReference type="InterPro" id="IPR011766">
    <property type="entry name" value="TPP_enzyme_TPP-bd"/>
</dbReference>
<feature type="domain" description="Thiamine pyrophosphate enzyme TPP-binding" evidence="8">
    <location>
        <begin position="436"/>
        <end position="557"/>
    </location>
</feature>
<keyword evidence="5 7" id="KW-0786">Thiamine pyrophosphate</keyword>
<gene>
    <name evidence="7" type="primary">menD</name>
    <name evidence="11" type="ORF">Cha6605_3487</name>
</gene>
<evidence type="ECO:0000256" key="5">
    <source>
        <dbReference type="ARBA" id="ARBA00023052"/>
    </source>
</evidence>
<dbReference type="CDD" id="cd02009">
    <property type="entry name" value="TPP_SHCHC_synthase"/>
    <property type="match status" value="1"/>
</dbReference>